<evidence type="ECO:0000256" key="1">
    <source>
        <dbReference type="SAM" id="SignalP"/>
    </source>
</evidence>
<keyword evidence="4" id="KW-1185">Reference proteome</keyword>
<dbReference type="AlphaFoldDB" id="A0A1A9IBL3"/>
<sequence>MRAWLFIFLISLSCMMISCSSKKAADLFVYNATIYTVDSAFRNAEAMVIKEDRIIAVGKKSDLEKEYQCKNSLNAEGKFIYPGFIDAHAHLLMYAAGLGELDLTNTTSWDDVLHRFSDFKMPRDSAAWLIGRGWDQNDWPIKEFPTNDALNERYPDQPVYLTRIDGHAAIANNKALELAGIKAGDTITGGTYQTKNGKLTGILIDNAMDKVAAKIPDPSAAAMKGLLLQAQQNCFEVGLTGIHDCGLNYDVVEKIEALQKSGELKMRLYIMLSDAKKNYDYLLKRGAIKTDHLNVRGFKLFADGALGSRGACLLQDYADKSGWKGFLLSNPEHFDSMAALIVKNKWQMCTHAIGDSGNRTLLKIYAKYLGGKNDLRWRIEHAQVLNENDFHFFGDYNIIPSVQPTHATSDMYWAGDRLGKDRLKGAYAYQQLLQQNNWIPLGTDFPVESISPFKTFYAAVARKDASGFPAGGFQMDNALTREQALRGMTIWAARAAFEEYEKGSLEPGKFADFIILDKDLLKAPEKELPGTKVLMTYLGGERVYEQR</sequence>
<reference evidence="3 4" key="1">
    <citation type="submission" date="2016-05" db="EMBL/GenBank/DDBJ databases">
        <title>Niabella ginsenosidivorans BS26 whole genome sequencing.</title>
        <authorList>
            <person name="Im W.T."/>
            <person name="Siddiqi M.Z."/>
        </authorList>
    </citation>
    <scope>NUCLEOTIDE SEQUENCE [LARGE SCALE GENOMIC DNA]</scope>
    <source>
        <strain evidence="3 4">BS26</strain>
    </source>
</reference>
<evidence type="ECO:0000313" key="4">
    <source>
        <dbReference type="Proteomes" id="UP000077667"/>
    </source>
</evidence>
<dbReference type="GO" id="GO:0016810">
    <property type="term" value="F:hydrolase activity, acting on carbon-nitrogen (but not peptide) bonds"/>
    <property type="evidence" value="ECO:0007669"/>
    <property type="project" value="InterPro"/>
</dbReference>
<evidence type="ECO:0000313" key="3">
    <source>
        <dbReference type="EMBL" id="ANH84160.1"/>
    </source>
</evidence>
<dbReference type="InterPro" id="IPR011059">
    <property type="entry name" value="Metal-dep_hydrolase_composite"/>
</dbReference>
<dbReference type="PROSITE" id="PS51257">
    <property type="entry name" value="PROKAR_LIPOPROTEIN"/>
    <property type="match status" value="1"/>
</dbReference>
<accession>A0A1A9IBL3</accession>
<dbReference type="Gene3D" id="3.20.20.140">
    <property type="entry name" value="Metal-dependent hydrolases"/>
    <property type="match status" value="1"/>
</dbReference>
<dbReference type="Gene3D" id="2.30.40.10">
    <property type="entry name" value="Urease, subunit C, domain 1"/>
    <property type="match status" value="1"/>
</dbReference>
<dbReference type="Gene3D" id="3.10.310.70">
    <property type="match status" value="1"/>
</dbReference>
<evidence type="ECO:0000259" key="2">
    <source>
        <dbReference type="Pfam" id="PF07969"/>
    </source>
</evidence>
<dbReference type="PANTHER" id="PTHR22642">
    <property type="entry name" value="IMIDAZOLONEPROPIONASE"/>
    <property type="match status" value="1"/>
</dbReference>
<dbReference type="STRING" id="1176587.A8C56_22805"/>
<dbReference type="OrthoDB" id="9767366at2"/>
<dbReference type="InterPro" id="IPR032466">
    <property type="entry name" value="Metal_Hydrolase"/>
</dbReference>
<dbReference type="InterPro" id="IPR013108">
    <property type="entry name" value="Amidohydro_3"/>
</dbReference>
<dbReference type="KEGG" id="nia:A8C56_22805"/>
<name>A0A1A9IBL3_9BACT</name>
<dbReference type="Pfam" id="PF07969">
    <property type="entry name" value="Amidohydro_3"/>
    <property type="match status" value="1"/>
</dbReference>
<keyword evidence="3" id="KW-0378">Hydrolase</keyword>
<dbReference type="PANTHER" id="PTHR22642:SF2">
    <property type="entry name" value="PROTEIN LONG AFTER FAR-RED 3"/>
    <property type="match status" value="1"/>
</dbReference>
<dbReference type="InterPro" id="IPR033932">
    <property type="entry name" value="YtcJ-like"/>
</dbReference>
<organism evidence="3 4">
    <name type="scientific">Niabella ginsenosidivorans</name>
    <dbReference type="NCBI Taxonomy" id="1176587"/>
    <lineage>
        <taxon>Bacteria</taxon>
        <taxon>Pseudomonadati</taxon>
        <taxon>Bacteroidota</taxon>
        <taxon>Chitinophagia</taxon>
        <taxon>Chitinophagales</taxon>
        <taxon>Chitinophagaceae</taxon>
        <taxon>Niabella</taxon>
    </lineage>
</organism>
<dbReference type="EMBL" id="CP015772">
    <property type="protein sequence ID" value="ANH84160.1"/>
    <property type="molecule type" value="Genomic_DNA"/>
</dbReference>
<feature type="domain" description="Amidohydrolase 3" evidence="2">
    <location>
        <begin position="74"/>
        <end position="544"/>
    </location>
</feature>
<protein>
    <submittedName>
        <fullName evidence="3">Amidohydrolase</fullName>
    </submittedName>
</protein>
<keyword evidence="1" id="KW-0732">Signal</keyword>
<feature type="signal peptide" evidence="1">
    <location>
        <begin position="1"/>
        <end position="24"/>
    </location>
</feature>
<gene>
    <name evidence="3" type="ORF">A8C56_22805</name>
</gene>
<dbReference type="SUPFAM" id="SSF51338">
    <property type="entry name" value="Composite domain of metallo-dependent hydrolases"/>
    <property type="match status" value="1"/>
</dbReference>
<dbReference type="Proteomes" id="UP000077667">
    <property type="component" value="Chromosome"/>
</dbReference>
<dbReference type="CDD" id="cd01300">
    <property type="entry name" value="YtcJ_like"/>
    <property type="match status" value="1"/>
</dbReference>
<dbReference type="SUPFAM" id="SSF51556">
    <property type="entry name" value="Metallo-dependent hydrolases"/>
    <property type="match status" value="1"/>
</dbReference>
<feature type="chain" id="PRO_5008390169" evidence="1">
    <location>
        <begin position="25"/>
        <end position="547"/>
    </location>
</feature>
<proteinExistence type="predicted"/>